<evidence type="ECO:0000313" key="1">
    <source>
        <dbReference type="EMBL" id="KAI0045828.1"/>
    </source>
</evidence>
<accession>A0ACB8RNZ5</accession>
<dbReference type="EMBL" id="MU275941">
    <property type="protein sequence ID" value="KAI0045828.1"/>
    <property type="molecule type" value="Genomic_DNA"/>
</dbReference>
<evidence type="ECO:0000313" key="2">
    <source>
        <dbReference type="Proteomes" id="UP000814033"/>
    </source>
</evidence>
<gene>
    <name evidence="1" type="ORF">FA95DRAFT_1560802</name>
</gene>
<keyword evidence="2" id="KW-1185">Reference proteome</keyword>
<dbReference type="Proteomes" id="UP000814033">
    <property type="component" value="Unassembled WGS sequence"/>
</dbReference>
<reference evidence="1" key="1">
    <citation type="submission" date="2021-02" db="EMBL/GenBank/DDBJ databases">
        <authorList>
            <consortium name="DOE Joint Genome Institute"/>
            <person name="Ahrendt S."/>
            <person name="Looney B.P."/>
            <person name="Miyauchi S."/>
            <person name="Morin E."/>
            <person name="Drula E."/>
            <person name="Courty P.E."/>
            <person name="Chicoki N."/>
            <person name="Fauchery L."/>
            <person name="Kohler A."/>
            <person name="Kuo A."/>
            <person name="Labutti K."/>
            <person name="Pangilinan J."/>
            <person name="Lipzen A."/>
            <person name="Riley R."/>
            <person name="Andreopoulos W."/>
            <person name="He G."/>
            <person name="Johnson J."/>
            <person name="Barry K.W."/>
            <person name="Grigoriev I.V."/>
            <person name="Nagy L."/>
            <person name="Hibbett D."/>
            <person name="Henrissat B."/>
            <person name="Matheny P.B."/>
            <person name="Labbe J."/>
            <person name="Martin F."/>
        </authorList>
    </citation>
    <scope>NUCLEOTIDE SEQUENCE</scope>
    <source>
        <strain evidence="1">FP105234-sp</strain>
    </source>
</reference>
<protein>
    <submittedName>
        <fullName evidence="1">Uncharacterized protein</fullName>
    </submittedName>
</protein>
<organism evidence="1 2">
    <name type="scientific">Auriscalpium vulgare</name>
    <dbReference type="NCBI Taxonomy" id="40419"/>
    <lineage>
        <taxon>Eukaryota</taxon>
        <taxon>Fungi</taxon>
        <taxon>Dikarya</taxon>
        <taxon>Basidiomycota</taxon>
        <taxon>Agaricomycotina</taxon>
        <taxon>Agaricomycetes</taxon>
        <taxon>Russulales</taxon>
        <taxon>Auriscalpiaceae</taxon>
        <taxon>Auriscalpium</taxon>
    </lineage>
</organism>
<proteinExistence type="predicted"/>
<sequence>MTAKARRHCSMLSKEPFAVLLIEVIFLLPLSTIPLPPSMLLSLSIMQDHCMRLLDGGVVHEKTHGVLVKLFAGDGRERPLDWLLPRRSSRRFEHKAKEKRGLSAEMYTTTMGSADIVITSLVPSHRRQHSSQTFIRTTLAIPLIPCNRA</sequence>
<reference evidence="1" key="2">
    <citation type="journal article" date="2022" name="New Phytol.">
        <title>Evolutionary transition to the ectomycorrhizal habit in the genomes of a hyperdiverse lineage of mushroom-forming fungi.</title>
        <authorList>
            <person name="Looney B."/>
            <person name="Miyauchi S."/>
            <person name="Morin E."/>
            <person name="Drula E."/>
            <person name="Courty P.E."/>
            <person name="Kohler A."/>
            <person name="Kuo A."/>
            <person name="LaButti K."/>
            <person name="Pangilinan J."/>
            <person name="Lipzen A."/>
            <person name="Riley R."/>
            <person name="Andreopoulos W."/>
            <person name="He G."/>
            <person name="Johnson J."/>
            <person name="Nolan M."/>
            <person name="Tritt A."/>
            <person name="Barry K.W."/>
            <person name="Grigoriev I.V."/>
            <person name="Nagy L.G."/>
            <person name="Hibbett D."/>
            <person name="Henrissat B."/>
            <person name="Matheny P.B."/>
            <person name="Labbe J."/>
            <person name="Martin F.M."/>
        </authorList>
    </citation>
    <scope>NUCLEOTIDE SEQUENCE</scope>
    <source>
        <strain evidence="1">FP105234-sp</strain>
    </source>
</reference>
<name>A0ACB8RNZ5_9AGAM</name>
<comment type="caution">
    <text evidence="1">The sequence shown here is derived from an EMBL/GenBank/DDBJ whole genome shotgun (WGS) entry which is preliminary data.</text>
</comment>